<keyword evidence="3" id="KW-1185">Reference proteome</keyword>
<dbReference type="Proteomes" id="UP001595526">
    <property type="component" value="Unassembled WGS sequence"/>
</dbReference>
<protein>
    <recommendedName>
        <fullName evidence="4">Mutator family transposase</fullName>
    </recommendedName>
</protein>
<sequence>MKEKTPFDFERFKQEAMEGLYAGKKAGGTDGVFAPLMKHLLESMLDGELENHLGEEKASGVSNRRNGKSKKTVRSMSGGSFVSARPTASFRIN</sequence>
<gene>
    <name evidence="2" type="ORF">ACFOET_08030</name>
</gene>
<proteinExistence type="predicted"/>
<dbReference type="EMBL" id="JBHRTA010000022">
    <property type="protein sequence ID" value="MFC3197559.1"/>
    <property type="molecule type" value="Genomic_DNA"/>
</dbReference>
<accession>A0ABV7JHV0</accession>
<evidence type="ECO:0000256" key="1">
    <source>
        <dbReference type="SAM" id="MobiDB-lite"/>
    </source>
</evidence>
<dbReference type="RefSeq" id="WP_379021346.1">
    <property type="nucleotide sequence ID" value="NZ_JBHRTA010000022.1"/>
</dbReference>
<organism evidence="2 3">
    <name type="scientific">Parapedobacter deserti</name>
    <dbReference type="NCBI Taxonomy" id="1912957"/>
    <lineage>
        <taxon>Bacteria</taxon>
        <taxon>Pseudomonadati</taxon>
        <taxon>Bacteroidota</taxon>
        <taxon>Sphingobacteriia</taxon>
        <taxon>Sphingobacteriales</taxon>
        <taxon>Sphingobacteriaceae</taxon>
        <taxon>Parapedobacter</taxon>
    </lineage>
</organism>
<name>A0ABV7JHV0_9SPHI</name>
<reference evidence="3" key="1">
    <citation type="journal article" date="2019" name="Int. J. Syst. Evol. Microbiol.">
        <title>The Global Catalogue of Microorganisms (GCM) 10K type strain sequencing project: providing services to taxonomists for standard genome sequencing and annotation.</title>
        <authorList>
            <consortium name="The Broad Institute Genomics Platform"/>
            <consortium name="The Broad Institute Genome Sequencing Center for Infectious Disease"/>
            <person name="Wu L."/>
            <person name="Ma J."/>
        </authorList>
    </citation>
    <scope>NUCLEOTIDE SEQUENCE [LARGE SCALE GENOMIC DNA]</scope>
    <source>
        <strain evidence="3">KCTC 52416</strain>
    </source>
</reference>
<evidence type="ECO:0000313" key="2">
    <source>
        <dbReference type="EMBL" id="MFC3197559.1"/>
    </source>
</evidence>
<evidence type="ECO:0000313" key="3">
    <source>
        <dbReference type="Proteomes" id="UP001595526"/>
    </source>
</evidence>
<feature type="region of interest" description="Disordered" evidence="1">
    <location>
        <begin position="52"/>
        <end position="93"/>
    </location>
</feature>
<evidence type="ECO:0008006" key="4">
    <source>
        <dbReference type="Google" id="ProtNLM"/>
    </source>
</evidence>
<comment type="caution">
    <text evidence="2">The sequence shown here is derived from an EMBL/GenBank/DDBJ whole genome shotgun (WGS) entry which is preliminary data.</text>
</comment>